<evidence type="ECO:0000313" key="1">
    <source>
        <dbReference type="EMBL" id="KAJ5190005.1"/>
    </source>
</evidence>
<dbReference type="AlphaFoldDB" id="A0A9W9J823"/>
<sequence>MPEEDNDDEPVGLAAMDLANDESEAVERGTQPESTNKPVNWLGQRYYQLKLRQGGCREEDREGRVRVSWGLANGGCTLWQSLYVISYVYGLQEWADSTLFMINIYLYTLWETLYCVIPTRHLASSSCFRWMKRLHSHTHLVRLQQVN</sequence>
<accession>A0A9W9J823</accession>
<keyword evidence="2" id="KW-1185">Reference proteome</keyword>
<reference evidence="1" key="1">
    <citation type="submission" date="2022-11" db="EMBL/GenBank/DDBJ databases">
        <authorList>
            <person name="Petersen C."/>
        </authorList>
    </citation>
    <scope>NUCLEOTIDE SEQUENCE</scope>
    <source>
        <strain evidence="1">IBT 16849</strain>
    </source>
</reference>
<proteinExistence type="predicted"/>
<comment type="caution">
    <text evidence="1">The sequence shown here is derived from an EMBL/GenBank/DDBJ whole genome shotgun (WGS) entry which is preliminary data.</text>
</comment>
<dbReference type="EMBL" id="JAPQKP010000005">
    <property type="protein sequence ID" value="KAJ5190005.1"/>
    <property type="molecule type" value="Genomic_DNA"/>
</dbReference>
<dbReference type="Proteomes" id="UP001150879">
    <property type="component" value="Unassembled WGS sequence"/>
</dbReference>
<protein>
    <submittedName>
        <fullName evidence="1">Uncharacterized protein</fullName>
    </submittedName>
</protein>
<organism evidence="1 2">
    <name type="scientific">Penicillium cf. griseofulvum</name>
    <dbReference type="NCBI Taxonomy" id="2972120"/>
    <lineage>
        <taxon>Eukaryota</taxon>
        <taxon>Fungi</taxon>
        <taxon>Dikarya</taxon>
        <taxon>Ascomycota</taxon>
        <taxon>Pezizomycotina</taxon>
        <taxon>Eurotiomycetes</taxon>
        <taxon>Eurotiomycetidae</taxon>
        <taxon>Eurotiales</taxon>
        <taxon>Aspergillaceae</taxon>
        <taxon>Penicillium</taxon>
    </lineage>
</organism>
<name>A0A9W9J823_9EURO</name>
<gene>
    <name evidence="1" type="ORF">N7472_009019</name>
</gene>
<evidence type="ECO:0000313" key="2">
    <source>
        <dbReference type="Proteomes" id="UP001150879"/>
    </source>
</evidence>
<reference evidence="1" key="2">
    <citation type="journal article" date="2023" name="IMA Fungus">
        <title>Comparative genomic study of the Penicillium genus elucidates a diverse pangenome and 15 lateral gene transfer events.</title>
        <authorList>
            <person name="Petersen C."/>
            <person name="Sorensen T."/>
            <person name="Nielsen M.R."/>
            <person name="Sondergaard T.E."/>
            <person name="Sorensen J.L."/>
            <person name="Fitzpatrick D.A."/>
            <person name="Frisvad J.C."/>
            <person name="Nielsen K.L."/>
        </authorList>
    </citation>
    <scope>NUCLEOTIDE SEQUENCE</scope>
    <source>
        <strain evidence="1">IBT 16849</strain>
    </source>
</reference>